<keyword evidence="2" id="KW-1185">Reference proteome</keyword>
<dbReference type="AlphaFoldDB" id="A0A1Y5TDR1"/>
<organism evidence="1 2">
    <name type="scientific">Pseudoruegeria aquimaris</name>
    <dbReference type="NCBI Taxonomy" id="393663"/>
    <lineage>
        <taxon>Bacteria</taxon>
        <taxon>Pseudomonadati</taxon>
        <taxon>Pseudomonadota</taxon>
        <taxon>Alphaproteobacteria</taxon>
        <taxon>Rhodobacterales</taxon>
        <taxon>Roseobacteraceae</taxon>
        <taxon>Pseudoruegeria</taxon>
    </lineage>
</organism>
<evidence type="ECO:0000313" key="1">
    <source>
        <dbReference type="EMBL" id="SLN61400.1"/>
    </source>
</evidence>
<evidence type="ECO:0000313" key="2">
    <source>
        <dbReference type="Proteomes" id="UP000193409"/>
    </source>
</evidence>
<proteinExistence type="predicted"/>
<name>A0A1Y5TDR1_9RHOB</name>
<dbReference type="Proteomes" id="UP000193409">
    <property type="component" value="Unassembled WGS sequence"/>
</dbReference>
<gene>
    <name evidence="1" type="ORF">PSA7680_03238</name>
</gene>
<dbReference type="EMBL" id="FWFQ01000030">
    <property type="protein sequence ID" value="SLN61400.1"/>
    <property type="molecule type" value="Genomic_DNA"/>
</dbReference>
<accession>A0A1Y5TDR1</accession>
<dbReference type="RefSeq" id="WP_085869731.1">
    <property type="nucleotide sequence ID" value="NZ_FWFQ01000030.1"/>
</dbReference>
<sequence>MNKHILDRPAPETDGKIVRTFAEVERLSGHNGPGEAAMALLRRAQDRPPVDHRLARYTRIESQRS</sequence>
<protein>
    <submittedName>
        <fullName evidence="1">Uncharacterized protein</fullName>
    </submittedName>
</protein>
<reference evidence="1 2" key="1">
    <citation type="submission" date="2017-03" db="EMBL/GenBank/DDBJ databases">
        <authorList>
            <person name="Afonso C.L."/>
            <person name="Miller P.J."/>
            <person name="Scott M.A."/>
            <person name="Spackman E."/>
            <person name="Goraichik I."/>
            <person name="Dimitrov K.M."/>
            <person name="Suarez D.L."/>
            <person name="Swayne D.E."/>
        </authorList>
    </citation>
    <scope>NUCLEOTIDE SEQUENCE [LARGE SCALE GENOMIC DNA]</scope>
    <source>
        <strain evidence="1 2">CECT 7680</strain>
    </source>
</reference>